<name>A0A7R9MGW7_9ACAR</name>
<organism evidence="3">
    <name type="scientific">Oppiella nova</name>
    <dbReference type="NCBI Taxonomy" id="334625"/>
    <lineage>
        <taxon>Eukaryota</taxon>
        <taxon>Metazoa</taxon>
        <taxon>Ecdysozoa</taxon>
        <taxon>Arthropoda</taxon>
        <taxon>Chelicerata</taxon>
        <taxon>Arachnida</taxon>
        <taxon>Acari</taxon>
        <taxon>Acariformes</taxon>
        <taxon>Sarcoptiformes</taxon>
        <taxon>Oribatida</taxon>
        <taxon>Brachypylina</taxon>
        <taxon>Oppioidea</taxon>
        <taxon>Oppiidae</taxon>
        <taxon>Oppiella</taxon>
    </lineage>
</organism>
<dbReference type="SUPFAM" id="SSF49329">
    <property type="entry name" value="Cu,Zn superoxide dismutase-like"/>
    <property type="match status" value="1"/>
</dbReference>
<dbReference type="Proteomes" id="UP000728032">
    <property type="component" value="Unassembled WGS sequence"/>
</dbReference>
<dbReference type="InterPro" id="IPR024134">
    <property type="entry name" value="SOD_Cu/Zn_/chaperone"/>
</dbReference>
<feature type="chain" id="PRO_5035680355" description="Superoxide dismutase copper/zinc binding domain-containing protein" evidence="1">
    <location>
        <begin position="26"/>
        <end position="184"/>
    </location>
</feature>
<reference evidence="3" key="1">
    <citation type="submission" date="2020-11" db="EMBL/GenBank/DDBJ databases">
        <authorList>
            <person name="Tran Van P."/>
        </authorList>
    </citation>
    <scope>NUCLEOTIDE SEQUENCE</scope>
</reference>
<keyword evidence="1" id="KW-0732">Signal</keyword>
<dbReference type="EMBL" id="CAJPVJ010018063">
    <property type="protein sequence ID" value="CAG2176842.1"/>
    <property type="molecule type" value="Genomic_DNA"/>
</dbReference>
<dbReference type="GO" id="GO:0005507">
    <property type="term" value="F:copper ion binding"/>
    <property type="evidence" value="ECO:0007669"/>
    <property type="project" value="InterPro"/>
</dbReference>
<gene>
    <name evidence="3" type="ORF">ONB1V03_LOCUS16275</name>
</gene>
<dbReference type="Gene3D" id="2.60.40.200">
    <property type="entry name" value="Superoxide dismutase, copper/zinc binding domain"/>
    <property type="match status" value="1"/>
</dbReference>
<dbReference type="CDD" id="cd00305">
    <property type="entry name" value="Cu-Zn_Superoxide_Dismutase"/>
    <property type="match status" value="1"/>
</dbReference>
<evidence type="ECO:0000259" key="2">
    <source>
        <dbReference type="Pfam" id="PF00080"/>
    </source>
</evidence>
<accession>A0A7R9MGW7</accession>
<keyword evidence="4" id="KW-1185">Reference proteome</keyword>
<dbReference type="InterPro" id="IPR001424">
    <property type="entry name" value="SOD_Cu_Zn_dom"/>
</dbReference>
<sequence length="184" mass="19157">MMLNNWGPITLLCTVLLAYVAVTHGQHVGLLHHAIAIIRGKSGVTGNLRFRENDQGKVNIRGTIEGLIKGPHGLHIHQFGDLSLGCQSAGGHFDVHSNGSYHGARNDSNGHTGDFGNVMAGDTGVANVYINNSFVELHGGGSIVGRAVLVHAGRDDLGQGGNDKSLETGNAGPPVACGIVAWDD</sequence>
<evidence type="ECO:0000313" key="3">
    <source>
        <dbReference type="EMBL" id="CAD7659680.1"/>
    </source>
</evidence>
<dbReference type="PANTHER" id="PTHR10003">
    <property type="entry name" value="SUPEROXIDE DISMUTASE CU-ZN -RELATED"/>
    <property type="match status" value="1"/>
</dbReference>
<dbReference type="Pfam" id="PF00080">
    <property type="entry name" value="Sod_Cu"/>
    <property type="match status" value="1"/>
</dbReference>
<evidence type="ECO:0000313" key="4">
    <source>
        <dbReference type="Proteomes" id="UP000728032"/>
    </source>
</evidence>
<dbReference type="OrthoDB" id="2015551at2759"/>
<dbReference type="GO" id="GO:0006801">
    <property type="term" value="P:superoxide metabolic process"/>
    <property type="evidence" value="ECO:0007669"/>
    <property type="project" value="InterPro"/>
</dbReference>
<dbReference type="AlphaFoldDB" id="A0A7R9MGW7"/>
<dbReference type="EMBL" id="OC932888">
    <property type="protein sequence ID" value="CAD7659680.1"/>
    <property type="molecule type" value="Genomic_DNA"/>
</dbReference>
<feature type="signal peptide" evidence="1">
    <location>
        <begin position="1"/>
        <end position="25"/>
    </location>
</feature>
<dbReference type="PRINTS" id="PR00068">
    <property type="entry name" value="CUZNDISMTASE"/>
</dbReference>
<feature type="domain" description="Superoxide dismutase copper/zinc binding" evidence="2">
    <location>
        <begin position="44"/>
        <end position="180"/>
    </location>
</feature>
<evidence type="ECO:0000256" key="1">
    <source>
        <dbReference type="SAM" id="SignalP"/>
    </source>
</evidence>
<protein>
    <recommendedName>
        <fullName evidence="2">Superoxide dismutase copper/zinc binding domain-containing protein</fullName>
    </recommendedName>
</protein>
<proteinExistence type="predicted"/>
<dbReference type="InterPro" id="IPR036423">
    <property type="entry name" value="SOD-like_Cu/Zn_dom_sf"/>
</dbReference>